<keyword evidence="2" id="KW-0548">Nucleotidyltransferase</keyword>
<evidence type="ECO:0000256" key="2">
    <source>
        <dbReference type="ARBA" id="ARBA00022695"/>
    </source>
</evidence>
<gene>
    <name evidence="3" type="ORF">METZ01_LOCUS217326</name>
</gene>
<evidence type="ECO:0000313" key="3">
    <source>
        <dbReference type="EMBL" id="SVB64472.1"/>
    </source>
</evidence>
<accession>A0A382FPC3</accession>
<protein>
    <recommendedName>
        <fullName evidence="4">3-deoxy-manno-octulosonate cytidylyltransferase</fullName>
    </recommendedName>
</protein>
<dbReference type="PANTHER" id="PTHR42866">
    <property type="entry name" value="3-DEOXY-MANNO-OCTULOSONATE CYTIDYLYLTRANSFERASE"/>
    <property type="match status" value="1"/>
</dbReference>
<name>A0A382FPC3_9ZZZZ</name>
<proteinExistence type="predicted"/>
<evidence type="ECO:0000256" key="1">
    <source>
        <dbReference type="ARBA" id="ARBA00022679"/>
    </source>
</evidence>
<dbReference type="EMBL" id="UINC01050925">
    <property type="protein sequence ID" value="SVB64472.1"/>
    <property type="molecule type" value="Genomic_DNA"/>
</dbReference>
<reference evidence="3" key="1">
    <citation type="submission" date="2018-05" db="EMBL/GenBank/DDBJ databases">
        <authorList>
            <person name="Lanie J.A."/>
            <person name="Ng W.-L."/>
            <person name="Kazmierczak K.M."/>
            <person name="Andrzejewski T.M."/>
            <person name="Davidsen T.M."/>
            <person name="Wayne K.J."/>
            <person name="Tettelin H."/>
            <person name="Glass J.I."/>
            <person name="Rusch D."/>
            <person name="Podicherti R."/>
            <person name="Tsui H.-C.T."/>
            <person name="Winkler M.E."/>
        </authorList>
    </citation>
    <scope>NUCLEOTIDE SEQUENCE</scope>
</reference>
<dbReference type="InterPro" id="IPR003329">
    <property type="entry name" value="Cytidylyl_trans"/>
</dbReference>
<organism evidence="3">
    <name type="scientific">marine metagenome</name>
    <dbReference type="NCBI Taxonomy" id="408172"/>
    <lineage>
        <taxon>unclassified sequences</taxon>
        <taxon>metagenomes</taxon>
        <taxon>ecological metagenomes</taxon>
    </lineage>
</organism>
<feature type="non-terminal residue" evidence="3">
    <location>
        <position position="79"/>
    </location>
</feature>
<keyword evidence="1" id="KW-0808">Transferase</keyword>
<dbReference type="GO" id="GO:0008690">
    <property type="term" value="F:3-deoxy-manno-octulosonate cytidylyltransferase activity"/>
    <property type="evidence" value="ECO:0007669"/>
    <property type="project" value="TreeGrafter"/>
</dbReference>
<sequence length="79" mass="8267">MGRDEPAIVMIPSRLGSSRLPRKPLAKIGDAPMIVQVWRRAMEANVGRVVVACGDLEIADVVLAAGGEAVMTSPDLPSG</sequence>
<dbReference type="SUPFAM" id="SSF53448">
    <property type="entry name" value="Nucleotide-diphospho-sugar transferases"/>
    <property type="match status" value="1"/>
</dbReference>
<dbReference type="AlphaFoldDB" id="A0A382FPC3"/>
<dbReference type="InterPro" id="IPR029044">
    <property type="entry name" value="Nucleotide-diphossugar_trans"/>
</dbReference>
<dbReference type="Gene3D" id="3.90.550.10">
    <property type="entry name" value="Spore Coat Polysaccharide Biosynthesis Protein SpsA, Chain A"/>
    <property type="match status" value="1"/>
</dbReference>
<dbReference type="PANTHER" id="PTHR42866:SF2">
    <property type="entry name" value="3-DEOXY-MANNO-OCTULOSONATE CYTIDYLYLTRANSFERASE, MITOCHONDRIAL"/>
    <property type="match status" value="1"/>
</dbReference>
<dbReference type="Pfam" id="PF02348">
    <property type="entry name" value="CTP_transf_3"/>
    <property type="match status" value="1"/>
</dbReference>
<evidence type="ECO:0008006" key="4">
    <source>
        <dbReference type="Google" id="ProtNLM"/>
    </source>
</evidence>
<dbReference type="GO" id="GO:0005829">
    <property type="term" value="C:cytosol"/>
    <property type="evidence" value="ECO:0007669"/>
    <property type="project" value="TreeGrafter"/>
</dbReference>